<gene>
    <name evidence="1" type="ORF">BRADI_1g04603v3</name>
</gene>
<sequence>MHNIGLLVSCCRNHANCLQQSEPVHTYFYLCLVNKVTGRSHDAAWLLLLNLPMDISRSPIASLPPLRLALAVAAVWTISPLGRVEGEIYCSVTLHIGYKRLSVLPHIAKADTARKGGERRTTCR</sequence>
<dbReference type="InParanoid" id="A0A0Q3RH41"/>
<evidence type="ECO:0000313" key="1">
    <source>
        <dbReference type="EMBL" id="KQK12570.1"/>
    </source>
</evidence>
<organism evidence="1">
    <name type="scientific">Brachypodium distachyon</name>
    <name type="common">Purple false brome</name>
    <name type="synonym">Trachynia distachya</name>
    <dbReference type="NCBI Taxonomy" id="15368"/>
    <lineage>
        <taxon>Eukaryota</taxon>
        <taxon>Viridiplantae</taxon>
        <taxon>Streptophyta</taxon>
        <taxon>Embryophyta</taxon>
        <taxon>Tracheophyta</taxon>
        <taxon>Spermatophyta</taxon>
        <taxon>Magnoliopsida</taxon>
        <taxon>Liliopsida</taxon>
        <taxon>Poales</taxon>
        <taxon>Poaceae</taxon>
        <taxon>BOP clade</taxon>
        <taxon>Pooideae</taxon>
        <taxon>Stipodae</taxon>
        <taxon>Brachypodieae</taxon>
        <taxon>Brachypodium</taxon>
    </lineage>
</organism>
<name>A0A0Q3RH41_BRADI</name>
<evidence type="ECO:0000313" key="3">
    <source>
        <dbReference type="Proteomes" id="UP000008810"/>
    </source>
</evidence>
<dbReference type="Proteomes" id="UP000008810">
    <property type="component" value="Chromosome 1"/>
</dbReference>
<reference evidence="1 2" key="1">
    <citation type="journal article" date="2010" name="Nature">
        <title>Genome sequencing and analysis of the model grass Brachypodium distachyon.</title>
        <authorList>
            <consortium name="International Brachypodium Initiative"/>
        </authorList>
    </citation>
    <scope>NUCLEOTIDE SEQUENCE [LARGE SCALE GENOMIC DNA]</scope>
    <source>
        <strain evidence="1 2">Bd21</strain>
    </source>
</reference>
<reference evidence="1" key="2">
    <citation type="submission" date="2017-06" db="EMBL/GenBank/DDBJ databases">
        <title>WGS assembly of Brachypodium distachyon.</title>
        <authorList>
            <consortium name="The International Brachypodium Initiative"/>
            <person name="Lucas S."/>
            <person name="Harmon-Smith M."/>
            <person name="Lail K."/>
            <person name="Tice H."/>
            <person name="Grimwood J."/>
            <person name="Bruce D."/>
            <person name="Barry K."/>
            <person name="Shu S."/>
            <person name="Lindquist E."/>
            <person name="Wang M."/>
            <person name="Pitluck S."/>
            <person name="Vogel J.P."/>
            <person name="Garvin D.F."/>
            <person name="Mockler T.C."/>
            <person name="Schmutz J."/>
            <person name="Rokhsar D."/>
            <person name="Bevan M.W."/>
        </authorList>
    </citation>
    <scope>NUCLEOTIDE SEQUENCE</scope>
    <source>
        <strain evidence="1">Bd21</strain>
    </source>
</reference>
<accession>A0A0Q3RH41</accession>
<keyword evidence="3" id="KW-1185">Reference proteome</keyword>
<dbReference type="AlphaFoldDB" id="A0A0Q3RH41"/>
<dbReference type="Gramene" id="KQK12570">
    <property type="protein sequence ID" value="KQK12570"/>
    <property type="gene ID" value="BRADI_1g04603v3"/>
</dbReference>
<evidence type="ECO:0000313" key="2">
    <source>
        <dbReference type="EnsemblPlants" id="KQK12570"/>
    </source>
</evidence>
<reference evidence="2" key="3">
    <citation type="submission" date="2018-08" db="UniProtKB">
        <authorList>
            <consortium name="EnsemblPlants"/>
        </authorList>
    </citation>
    <scope>IDENTIFICATION</scope>
    <source>
        <strain evidence="2">cv. Bd21</strain>
    </source>
</reference>
<proteinExistence type="predicted"/>
<dbReference type="EMBL" id="CM000880">
    <property type="protein sequence ID" value="KQK12570.1"/>
    <property type="molecule type" value="Genomic_DNA"/>
</dbReference>
<dbReference type="EnsemblPlants" id="KQK12570">
    <property type="protein sequence ID" value="KQK12570"/>
    <property type="gene ID" value="BRADI_1g04603v3"/>
</dbReference>
<protein>
    <submittedName>
        <fullName evidence="1 2">Uncharacterized protein</fullName>
    </submittedName>
</protein>